<feature type="coiled-coil region" evidence="1">
    <location>
        <begin position="524"/>
        <end position="551"/>
    </location>
</feature>
<keyword evidence="1" id="KW-0175">Coiled coil</keyword>
<gene>
    <name evidence="4" type="ORF">OLMES_4627</name>
</gene>
<evidence type="ECO:0000259" key="3">
    <source>
        <dbReference type="Pfam" id="PF05650"/>
    </source>
</evidence>
<keyword evidence="2" id="KW-0812">Transmembrane</keyword>
<keyword evidence="2" id="KW-0472">Membrane</keyword>
<feature type="transmembrane region" description="Helical" evidence="2">
    <location>
        <begin position="163"/>
        <end position="184"/>
    </location>
</feature>
<feature type="transmembrane region" description="Helical" evidence="2">
    <location>
        <begin position="32"/>
        <end position="52"/>
    </location>
</feature>
<proteinExistence type="predicted"/>
<dbReference type="EMBL" id="CP021425">
    <property type="protein sequence ID" value="ARU58622.1"/>
    <property type="molecule type" value="Genomic_DNA"/>
</dbReference>
<protein>
    <submittedName>
        <fullName evidence="4">Multipass membrane protein</fullName>
    </submittedName>
</protein>
<evidence type="ECO:0000256" key="2">
    <source>
        <dbReference type="SAM" id="Phobius"/>
    </source>
</evidence>
<dbReference type="Proteomes" id="UP000196027">
    <property type="component" value="Chromosome"/>
</dbReference>
<dbReference type="InterPro" id="IPR008520">
    <property type="entry name" value="DUF802"/>
</dbReference>
<evidence type="ECO:0000313" key="5">
    <source>
        <dbReference type="Proteomes" id="UP000196027"/>
    </source>
</evidence>
<feature type="coiled-coil region" evidence="1">
    <location>
        <begin position="608"/>
        <end position="638"/>
    </location>
</feature>
<reference evidence="4 5" key="1">
    <citation type="submission" date="2017-05" db="EMBL/GenBank/DDBJ databases">
        <title>Genomic insights into alkan degradation activity of Oleiphilus messinensis.</title>
        <authorList>
            <person name="Kozyavkin S.A."/>
            <person name="Slesarev A.I."/>
            <person name="Golyshin P.N."/>
            <person name="Korzhenkov A."/>
            <person name="Golyshina O.N."/>
            <person name="Toshchakov S.V."/>
        </authorList>
    </citation>
    <scope>NUCLEOTIDE SEQUENCE [LARGE SCALE GENOMIC DNA]</scope>
    <source>
        <strain evidence="4 5">ME102</strain>
    </source>
</reference>
<keyword evidence="5" id="KW-1185">Reference proteome</keyword>
<accession>A0A1Y0IDM8</accession>
<feature type="transmembrane region" description="Helical" evidence="2">
    <location>
        <begin position="110"/>
        <end position="131"/>
    </location>
</feature>
<dbReference type="AlphaFoldDB" id="A0A1Y0IDM8"/>
<organism evidence="4 5">
    <name type="scientific">Oleiphilus messinensis</name>
    <dbReference type="NCBI Taxonomy" id="141451"/>
    <lineage>
        <taxon>Bacteria</taxon>
        <taxon>Pseudomonadati</taxon>
        <taxon>Pseudomonadota</taxon>
        <taxon>Gammaproteobacteria</taxon>
        <taxon>Oceanospirillales</taxon>
        <taxon>Oleiphilaceae</taxon>
        <taxon>Oleiphilus</taxon>
    </lineage>
</organism>
<sequence>MNMTRLLFTAAFLLGALAVAWMGSNFLDNNTLGLTVIIVIGGVYGIGFIELIQYRLATGTLDRPLKAWHKSEQPELTSLAEWVQPVHPSLQNAVRLRIEGQRIGLPTPVLTPYLVGLLVMLGLLGTFVGMVDTLKGAVVALEGTTKLEAIRAGLAAPIGGLSLAFGTSVAGVAASAMLGLMSTLSRRERMLSSRELDNQINGPLKVFSLVHHRQETYKALQTQTESLPKVAEQLQGLVLKIEQLGDHLSTTLLTNQEKFHETATRTYTDLADSVGNALRESLAQSGQLAGESIRPVVQEAMLGIRNDITENAHATHQALADRVQSQLSAMQSEFSTASAHVSRSWQDAVASQTQSHETFLQTLRQSFSEINSQVEANSAQLVAKLDETTALWFTRLADAEQARLGRWIDALQTTQTETREDFKVAADEMTGSIRAVAQEQVQSISILTENMETLSASVCTQWQTVAGEAQEQQHALSQTVERSTQQFIEHAQTVSEANLSKLNVLLEQSDALLQARTASESAWFAEYQQRMEQITSNLNNELSQLAVLENKRSEAAVAQLAQLEDTVSQHLQRLGLALEQPMTRLIETASETPRAAAEVISELRNEVSKNIERDNSLLEERKRNLEELRSLSETLERASNGQLQAVEQLVDSTTGMFSDVGDQFQNLVQTEVTKMSDVAVEFTSSAVELSSLAEAFQTAVNLYNESNHQLIEQLNRMESALGQSTERSDEQLGYYVAQARDVIDHSILSQKEIFEELRQLSSKSPEVVD</sequence>
<dbReference type="KEGG" id="ome:OLMES_4627"/>
<dbReference type="Pfam" id="PF05650">
    <property type="entry name" value="DUF802"/>
    <property type="match status" value="1"/>
</dbReference>
<evidence type="ECO:0000313" key="4">
    <source>
        <dbReference type="EMBL" id="ARU58622.1"/>
    </source>
</evidence>
<keyword evidence="2" id="KW-1133">Transmembrane helix</keyword>
<feature type="domain" description="DUF802" evidence="3">
    <location>
        <begin position="334"/>
        <end position="382"/>
    </location>
</feature>
<name>A0A1Y0IDM8_9GAMM</name>
<evidence type="ECO:0000256" key="1">
    <source>
        <dbReference type="SAM" id="Coils"/>
    </source>
</evidence>